<evidence type="ECO:0000256" key="4">
    <source>
        <dbReference type="ARBA" id="ARBA00012329"/>
    </source>
</evidence>
<dbReference type="Gene3D" id="3.40.50.1970">
    <property type="match status" value="1"/>
</dbReference>
<dbReference type="PANTHER" id="PTHR11609:SF5">
    <property type="entry name" value="PHOSPHORIBOSYLAMINOIMIDAZOLE CARBOXYLASE"/>
    <property type="match status" value="1"/>
</dbReference>
<dbReference type="InterPro" id="IPR005875">
    <property type="entry name" value="PurK"/>
</dbReference>
<dbReference type="InterPro" id="IPR003135">
    <property type="entry name" value="ATP-grasp_carboxylate-amine"/>
</dbReference>
<sequence length="759" mass="82147">MASNPPVVGLLGGGQLGRFLCEAGAPLNIPIAVLDADNCPAKQVNSNRHHVSGSFKDPAKIRELAAHCDVLTVEIEHVDTQVLEEIDTHGVQVRRADGTLSTKRVAVQPSWRTLRLVQNKYEQKEYLKTQDVRVAEQIPVESGAAMLPSMEAASAKFGFPWMLKARKDSYDGRGNLKISTRADLDRAVDEFGNLSCYAEKWVPFELELAAMVVRTEDDQGNLKRVIPFPVVETVHEDNICSKVFMPPRGVPEHVCREAQRVAVSVVEKLWGRGVFAVEMFLTKDGDIIFNECAPRPHNSGHASIESVPYLSQFKAQLVAILDGPLPETLEPHVSSSIMINILGGARPDSHLALVEKAKSMYGKGKAVYLHLYGKESKPGRKIGHVSVTGVGSIKELEDYAEPLLKMADAIRQERLQASSQALRPAAAPAAPSATTGSSRSSRSSSPPLVLVTMGSDSDLPVLKAGIDTLNQFNVPWEIDITSAHRTPDKMAQVARGAADRGLKVIIAAAGGAAHLPGMLAAYTPLPVIGVPVKATHLDGYDSLLSIVQMPRGVPTATVAINNSTNAALLAIRFLGAFMPELLQKMKEYQANMEKEVKNKANILRQGDAEDYQRKAPSSDGARRRGKQRQSVNSFLRYVLGDTAKKGEKGNHTPGVGETTAANNVAPPAPDDAAADGQRTVRIPNPTGNQGSLQLPKERPLTPDGLLDRRTDPVAKLETRLPSPACPRQKAAATLLLLTTSAQILFRGRQVQWRHGALPR</sequence>
<dbReference type="Gene3D" id="3.30.1490.20">
    <property type="entry name" value="ATP-grasp fold, A domain"/>
    <property type="match status" value="1"/>
</dbReference>
<proteinExistence type="inferred from homology"/>
<evidence type="ECO:0000313" key="14">
    <source>
        <dbReference type="EMBL" id="GAO19988.1"/>
    </source>
</evidence>
<dbReference type="EMBL" id="BBTG02000003">
    <property type="protein sequence ID" value="GAO19988.1"/>
    <property type="molecule type" value="Genomic_DNA"/>
</dbReference>
<keyword evidence="7" id="KW-0658">Purine biosynthesis</keyword>
<dbReference type="InterPro" id="IPR033747">
    <property type="entry name" value="PurE_ClassI"/>
</dbReference>
<dbReference type="PROSITE" id="PS50975">
    <property type="entry name" value="ATP_GRASP"/>
    <property type="match status" value="1"/>
</dbReference>
<comment type="caution">
    <text evidence="14">The sequence shown here is derived from an EMBL/GenBank/DDBJ whole genome shotgun (WGS) entry which is preliminary data.</text>
</comment>
<dbReference type="InterPro" id="IPR016185">
    <property type="entry name" value="PreATP-grasp_dom_sf"/>
</dbReference>
<evidence type="ECO:0000259" key="13">
    <source>
        <dbReference type="PROSITE" id="PS50975"/>
    </source>
</evidence>
<dbReference type="NCBIfam" id="TIGR01162">
    <property type="entry name" value="purE"/>
    <property type="match status" value="1"/>
</dbReference>
<dbReference type="EC" id="4.1.1.21" evidence="4"/>
<dbReference type="Gene3D" id="3.30.470.20">
    <property type="entry name" value="ATP-grasp fold, B domain"/>
    <property type="match status" value="1"/>
</dbReference>
<feature type="domain" description="ATP-grasp" evidence="13">
    <location>
        <begin position="124"/>
        <end position="321"/>
    </location>
</feature>
<comment type="similarity">
    <text evidence="3">In the C-terminal section; belongs to the AIR carboxylase family. Class I subfamily.</text>
</comment>
<reference evidence="15" key="1">
    <citation type="journal article" date="2016" name="Genome Announc.">
        <title>Genome sequence of Ustilaginoidea virens IPU010, a rice pathogenic fungus causing false smut.</title>
        <authorList>
            <person name="Kumagai T."/>
            <person name="Ishii T."/>
            <person name="Terai G."/>
            <person name="Umemura M."/>
            <person name="Machida M."/>
            <person name="Asai K."/>
        </authorList>
    </citation>
    <scope>NUCLEOTIDE SEQUENCE [LARGE SCALE GENOMIC DNA]</scope>
    <source>
        <strain evidence="15">IPU010</strain>
    </source>
</reference>
<evidence type="ECO:0000256" key="9">
    <source>
        <dbReference type="ARBA" id="ARBA00022840"/>
    </source>
</evidence>
<evidence type="ECO:0000256" key="10">
    <source>
        <dbReference type="ARBA" id="ARBA00023239"/>
    </source>
</evidence>
<keyword evidence="6 11" id="KW-0547">Nucleotide-binding</keyword>
<dbReference type="HAMAP" id="MF_01929">
    <property type="entry name" value="PurE_classI"/>
    <property type="match status" value="1"/>
</dbReference>
<evidence type="ECO:0000256" key="7">
    <source>
        <dbReference type="ARBA" id="ARBA00022755"/>
    </source>
</evidence>
<keyword evidence="10" id="KW-0456">Lyase</keyword>
<dbReference type="HAMAP" id="MF_01928">
    <property type="entry name" value="PurK"/>
    <property type="match status" value="1"/>
</dbReference>
<keyword evidence="9 11" id="KW-0067">ATP-binding</keyword>
<evidence type="ECO:0000256" key="12">
    <source>
        <dbReference type="SAM" id="MobiDB-lite"/>
    </source>
</evidence>
<dbReference type="GO" id="GO:0046872">
    <property type="term" value="F:metal ion binding"/>
    <property type="evidence" value="ECO:0007669"/>
    <property type="project" value="InterPro"/>
</dbReference>
<dbReference type="NCBIfam" id="TIGR01161">
    <property type="entry name" value="purK"/>
    <property type="match status" value="1"/>
</dbReference>
<evidence type="ECO:0000256" key="5">
    <source>
        <dbReference type="ARBA" id="ARBA00021059"/>
    </source>
</evidence>
<dbReference type="InterPro" id="IPR000031">
    <property type="entry name" value="PurE_dom"/>
</dbReference>
<dbReference type="SUPFAM" id="SSF52255">
    <property type="entry name" value="N5-CAIR mutase (phosphoribosylaminoimidazole carboxylase, PurE)"/>
    <property type="match status" value="1"/>
</dbReference>
<keyword evidence="8" id="KW-0210">Decarboxylase</keyword>
<dbReference type="Pfam" id="PF00731">
    <property type="entry name" value="AIRC"/>
    <property type="match status" value="1"/>
</dbReference>
<evidence type="ECO:0000313" key="15">
    <source>
        <dbReference type="Proteomes" id="UP000054053"/>
    </source>
</evidence>
<evidence type="ECO:0000256" key="8">
    <source>
        <dbReference type="ARBA" id="ARBA00022793"/>
    </source>
</evidence>
<organism evidence="14 15">
    <name type="scientific">Ustilaginoidea virens</name>
    <name type="common">Rice false smut fungus</name>
    <name type="synonym">Villosiclava virens</name>
    <dbReference type="NCBI Taxonomy" id="1159556"/>
    <lineage>
        <taxon>Eukaryota</taxon>
        <taxon>Fungi</taxon>
        <taxon>Dikarya</taxon>
        <taxon>Ascomycota</taxon>
        <taxon>Pezizomycotina</taxon>
        <taxon>Sordariomycetes</taxon>
        <taxon>Hypocreomycetidae</taxon>
        <taxon>Hypocreales</taxon>
        <taxon>Clavicipitaceae</taxon>
        <taxon>Ustilaginoidea</taxon>
    </lineage>
</organism>
<dbReference type="PANTHER" id="PTHR11609">
    <property type="entry name" value="PURINE BIOSYNTHESIS PROTEIN 6/7, PUR6/7"/>
    <property type="match status" value="1"/>
</dbReference>
<dbReference type="SMART" id="SM01001">
    <property type="entry name" value="AIRC"/>
    <property type="match status" value="1"/>
</dbReference>
<feature type="compositionally biased region" description="Basic and acidic residues" evidence="12">
    <location>
        <begin position="695"/>
        <end position="708"/>
    </location>
</feature>
<name>A0A1B5LAF0_USTVR</name>
<comment type="pathway">
    <text evidence="2">Purine metabolism; IMP biosynthesis via de novo pathway; 5-amino-1-(5-phospho-D-ribosyl)imidazole-4-carboxylate from 5-amino-1-(5-phospho-D-ribosyl)imidazole (carboxylase route): step 1/1.</text>
</comment>
<evidence type="ECO:0000256" key="11">
    <source>
        <dbReference type="PROSITE-ProRule" id="PRU00409"/>
    </source>
</evidence>
<dbReference type="Gene3D" id="3.40.50.20">
    <property type="match status" value="1"/>
</dbReference>
<evidence type="ECO:0000256" key="3">
    <source>
        <dbReference type="ARBA" id="ARBA00006114"/>
    </source>
</evidence>
<dbReference type="GO" id="GO:0006189">
    <property type="term" value="P:'de novo' IMP biosynthetic process"/>
    <property type="evidence" value="ECO:0007669"/>
    <property type="project" value="UniProtKB-UniPathway"/>
</dbReference>
<evidence type="ECO:0000256" key="2">
    <source>
        <dbReference type="ARBA" id="ARBA00004747"/>
    </source>
</evidence>
<evidence type="ECO:0000256" key="1">
    <source>
        <dbReference type="ARBA" id="ARBA00001244"/>
    </source>
</evidence>
<gene>
    <name evidence="14" type="ORF">UVI_02008250</name>
</gene>
<accession>A0A1B5LAF0</accession>
<comment type="catalytic activity">
    <reaction evidence="1">
        <text>5-amino-1-(5-phospho-D-ribosyl)imidazole-4-carboxylate + H(+) = 5-amino-1-(5-phospho-beta-D-ribosyl)imidazole + CO2</text>
        <dbReference type="Rhea" id="RHEA:10792"/>
        <dbReference type="ChEBI" id="CHEBI:15378"/>
        <dbReference type="ChEBI" id="CHEBI:16526"/>
        <dbReference type="ChEBI" id="CHEBI:77657"/>
        <dbReference type="ChEBI" id="CHEBI:137981"/>
        <dbReference type="EC" id="4.1.1.21"/>
    </reaction>
</comment>
<dbReference type="SUPFAM" id="SSF52440">
    <property type="entry name" value="PreATP-grasp domain"/>
    <property type="match status" value="1"/>
</dbReference>
<dbReference type="AlphaFoldDB" id="A0A1B5LAF0"/>
<dbReference type="UniPathway" id="UPA00074">
    <property type="reaction ID" value="UER00130"/>
</dbReference>
<dbReference type="InterPro" id="IPR011761">
    <property type="entry name" value="ATP-grasp"/>
</dbReference>
<dbReference type="Proteomes" id="UP000054053">
    <property type="component" value="Unassembled WGS sequence"/>
</dbReference>
<feature type="region of interest" description="Disordered" evidence="12">
    <location>
        <begin position="418"/>
        <end position="448"/>
    </location>
</feature>
<dbReference type="GO" id="GO:0004638">
    <property type="term" value="F:phosphoribosylaminoimidazole carboxylase activity"/>
    <property type="evidence" value="ECO:0007669"/>
    <property type="project" value="UniProtKB-EC"/>
</dbReference>
<dbReference type="Pfam" id="PF17769">
    <property type="entry name" value="PurK_C"/>
    <property type="match status" value="1"/>
</dbReference>
<evidence type="ECO:0000256" key="6">
    <source>
        <dbReference type="ARBA" id="ARBA00022741"/>
    </source>
</evidence>
<dbReference type="SUPFAM" id="SSF51246">
    <property type="entry name" value="Rudiment single hybrid motif"/>
    <property type="match status" value="1"/>
</dbReference>
<dbReference type="InterPro" id="IPR013815">
    <property type="entry name" value="ATP_grasp_subdomain_1"/>
</dbReference>
<dbReference type="Pfam" id="PF22660">
    <property type="entry name" value="RS_preATP-grasp-like"/>
    <property type="match status" value="1"/>
</dbReference>
<dbReference type="InterPro" id="IPR054350">
    <property type="entry name" value="PurT/PurK_preATP-grasp"/>
</dbReference>
<dbReference type="InterPro" id="IPR040686">
    <property type="entry name" value="PurK_C"/>
</dbReference>
<dbReference type="GO" id="GO:0005524">
    <property type="term" value="F:ATP binding"/>
    <property type="evidence" value="ECO:0007669"/>
    <property type="project" value="UniProtKB-UniRule"/>
</dbReference>
<dbReference type="Pfam" id="PF02222">
    <property type="entry name" value="ATP-grasp"/>
    <property type="match status" value="1"/>
</dbReference>
<protein>
    <recommendedName>
        <fullName evidence="5">Phosphoribosylaminoimidazole carboxylase</fullName>
        <ecNumber evidence="4">4.1.1.21</ecNumber>
    </recommendedName>
</protein>
<feature type="compositionally biased region" description="Low complexity" evidence="12">
    <location>
        <begin position="660"/>
        <end position="675"/>
    </location>
</feature>
<dbReference type="SUPFAM" id="SSF56059">
    <property type="entry name" value="Glutathione synthetase ATP-binding domain-like"/>
    <property type="match status" value="1"/>
</dbReference>
<dbReference type="InterPro" id="IPR011054">
    <property type="entry name" value="Rudment_hybrid_motif"/>
</dbReference>
<feature type="region of interest" description="Disordered" evidence="12">
    <location>
        <begin position="600"/>
        <end position="708"/>
    </location>
</feature>